<proteinExistence type="predicted"/>
<organism evidence="1 2">
    <name type="scientific">Jiangella mangrovi</name>
    <dbReference type="NCBI Taxonomy" id="1524084"/>
    <lineage>
        <taxon>Bacteria</taxon>
        <taxon>Bacillati</taxon>
        <taxon>Actinomycetota</taxon>
        <taxon>Actinomycetes</taxon>
        <taxon>Jiangellales</taxon>
        <taxon>Jiangellaceae</taxon>
        <taxon>Jiangella</taxon>
    </lineage>
</organism>
<dbReference type="AlphaFoldDB" id="A0A7W9LIY0"/>
<sequence>MTSWRDAVSAEAQRELDALLTGVLPFARQQLDAHGAFFPYGMIVGHDREGRLVSAWDGDGDEAPAAPELLELLYIGVQQQAGDLRAAAFVAQVVVDGSDAIRVELEHREGAAIAVLLPYAGAEPGGGGVEYGELSAGPGEHQVWPSS</sequence>
<reference evidence="1 2" key="1">
    <citation type="submission" date="2020-08" db="EMBL/GenBank/DDBJ databases">
        <title>Sequencing the genomes of 1000 actinobacteria strains.</title>
        <authorList>
            <person name="Klenk H.-P."/>
        </authorList>
    </citation>
    <scope>NUCLEOTIDE SEQUENCE [LARGE SCALE GENOMIC DNA]</scope>
    <source>
        <strain evidence="1 2">DSM 102122</strain>
    </source>
</reference>
<evidence type="ECO:0000313" key="1">
    <source>
        <dbReference type="EMBL" id="MBB5785458.1"/>
    </source>
</evidence>
<gene>
    <name evidence="1" type="ORF">HD601_000033</name>
</gene>
<dbReference type="Proteomes" id="UP000542813">
    <property type="component" value="Unassembled WGS sequence"/>
</dbReference>
<keyword evidence="2" id="KW-1185">Reference proteome</keyword>
<evidence type="ECO:0000313" key="2">
    <source>
        <dbReference type="Proteomes" id="UP000542813"/>
    </source>
</evidence>
<protein>
    <submittedName>
        <fullName evidence="1">Uncharacterized protein</fullName>
    </submittedName>
</protein>
<name>A0A7W9LIY0_9ACTN</name>
<accession>A0A7W9LIY0</accession>
<comment type="caution">
    <text evidence="1">The sequence shown here is derived from an EMBL/GenBank/DDBJ whole genome shotgun (WGS) entry which is preliminary data.</text>
</comment>
<dbReference type="RefSeq" id="WP_184818212.1">
    <property type="nucleotide sequence ID" value="NZ_JACHMM010000001.1"/>
</dbReference>
<dbReference type="EMBL" id="JACHMM010000001">
    <property type="protein sequence ID" value="MBB5785458.1"/>
    <property type="molecule type" value="Genomic_DNA"/>
</dbReference>